<keyword evidence="2" id="KW-0378">Hydrolase</keyword>
<dbReference type="EMBL" id="UINC01000972">
    <property type="protein sequence ID" value="SUZ65977.1"/>
    <property type="molecule type" value="Genomic_DNA"/>
</dbReference>
<organism evidence="4">
    <name type="scientific">marine metagenome</name>
    <dbReference type="NCBI Taxonomy" id="408172"/>
    <lineage>
        <taxon>unclassified sequences</taxon>
        <taxon>metagenomes</taxon>
        <taxon>ecological metagenomes</taxon>
    </lineage>
</organism>
<protein>
    <recommendedName>
        <fullName evidence="3">Nudix hydrolase domain-containing protein</fullName>
    </recommendedName>
</protein>
<dbReference type="SUPFAM" id="SSF55811">
    <property type="entry name" value="Nudix"/>
    <property type="match status" value="1"/>
</dbReference>
<dbReference type="Gene3D" id="3.90.79.10">
    <property type="entry name" value="Nucleoside Triphosphate Pyrophosphohydrolase"/>
    <property type="match status" value="1"/>
</dbReference>
<feature type="non-terminal residue" evidence="4">
    <location>
        <position position="1"/>
    </location>
</feature>
<evidence type="ECO:0000259" key="3">
    <source>
        <dbReference type="PROSITE" id="PS51462"/>
    </source>
</evidence>
<proteinExistence type="predicted"/>
<dbReference type="InterPro" id="IPR000086">
    <property type="entry name" value="NUDIX_hydrolase_dom"/>
</dbReference>
<dbReference type="PANTHER" id="PTHR11839:SF18">
    <property type="entry name" value="NUDIX HYDROLASE DOMAIN-CONTAINING PROTEIN"/>
    <property type="match status" value="1"/>
</dbReference>
<sequence length="186" mass="20407">VVGRSDPEFSLIDQRLVHSGYAFDLYATSWVDASGKEFQRDIIRHRGAVAVVALTDDEQHVLLVRQFRTPLNAWLLELPAGLRDKEGESEIDTALRELEEEVGCVAETLEHLVTLATAVGFTDEAISIFLARGLSWTKRRADGAEEESMTVEEVPLAEVGAMIANGEITDAKTVAGLLLAQQKLMS</sequence>
<dbReference type="InterPro" id="IPR015797">
    <property type="entry name" value="NUDIX_hydrolase-like_dom_sf"/>
</dbReference>
<dbReference type="PANTHER" id="PTHR11839">
    <property type="entry name" value="UDP/ADP-SUGAR PYROPHOSPHATASE"/>
    <property type="match status" value="1"/>
</dbReference>
<evidence type="ECO:0000256" key="2">
    <source>
        <dbReference type="ARBA" id="ARBA00022801"/>
    </source>
</evidence>
<reference evidence="4" key="1">
    <citation type="submission" date="2018-05" db="EMBL/GenBank/DDBJ databases">
        <authorList>
            <person name="Lanie J.A."/>
            <person name="Ng W.-L."/>
            <person name="Kazmierczak K.M."/>
            <person name="Andrzejewski T.M."/>
            <person name="Davidsen T.M."/>
            <person name="Wayne K.J."/>
            <person name="Tettelin H."/>
            <person name="Glass J.I."/>
            <person name="Rusch D."/>
            <person name="Podicherti R."/>
            <person name="Tsui H.-C.T."/>
            <person name="Winkler M.E."/>
        </authorList>
    </citation>
    <scope>NUCLEOTIDE SEQUENCE</scope>
</reference>
<accession>A0A381PIG0</accession>
<dbReference type="GO" id="GO:0006753">
    <property type="term" value="P:nucleoside phosphate metabolic process"/>
    <property type="evidence" value="ECO:0007669"/>
    <property type="project" value="TreeGrafter"/>
</dbReference>
<dbReference type="GO" id="GO:0019693">
    <property type="term" value="P:ribose phosphate metabolic process"/>
    <property type="evidence" value="ECO:0007669"/>
    <property type="project" value="TreeGrafter"/>
</dbReference>
<name>A0A381PIG0_9ZZZZ</name>
<dbReference type="Pfam" id="PF00293">
    <property type="entry name" value="NUDIX"/>
    <property type="match status" value="1"/>
</dbReference>
<gene>
    <name evidence="4" type="ORF">METZ01_LOCUS18831</name>
</gene>
<dbReference type="AlphaFoldDB" id="A0A381PIG0"/>
<comment type="cofactor">
    <cofactor evidence="1">
        <name>Mg(2+)</name>
        <dbReference type="ChEBI" id="CHEBI:18420"/>
    </cofactor>
</comment>
<dbReference type="CDD" id="cd03424">
    <property type="entry name" value="NUDIX_ADPRase_Nudt5_UGPPase_Nudt14"/>
    <property type="match status" value="1"/>
</dbReference>
<dbReference type="GO" id="GO:0016787">
    <property type="term" value="F:hydrolase activity"/>
    <property type="evidence" value="ECO:0007669"/>
    <property type="project" value="UniProtKB-KW"/>
</dbReference>
<dbReference type="PROSITE" id="PS51462">
    <property type="entry name" value="NUDIX"/>
    <property type="match status" value="1"/>
</dbReference>
<evidence type="ECO:0000313" key="4">
    <source>
        <dbReference type="EMBL" id="SUZ65977.1"/>
    </source>
</evidence>
<feature type="domain" description="Nudix hydrolase" evidence="3">
    <location>
        <begin position="44"/>
        <end position="176"/>
    </location>
</feature>
<evidence type="ECO:0000256" key="1">
    <source>
        <dbReference type="ARBA" id="ARBA00001946"/>
    </source>
</evidence>